<evidence type="ECO:0000313" key="4">
    <source>
        <dbReference type="Proteomes" id="UP000823598"/>
    </source>
</evidence>
<organism evidence="3 4">
    <name type="scientific">Candidatus Limisoma faecipullorum</name>
    <dbReference type="NCBI Taxonomy" id="2840854"/>
    <lineage>
        <taxon>Bacteria</taxon>
        <taxon>Pseudomonadati</taxon>
        <taxon>Bacteroidota</taxon>
        <taxon>Bacteroidia</taxon>
        <taxon>Bacteroidales</taxon>
        <taxon>Candidatus Limisoma</taxon>
    </lineage>
</organism>
<evidence type="ECO:0000259" key="1">
    <source>
        <dbReference type="Pfam" id="PF13280"/>
    </source>
</evidence>
<dbReference type="InterPro" id="IPR026881">
    <property type="entry name" value="WYL_dom"/>
</dbReference>
<dbReference type="EMBL" id="JADIMC010000031">
    <property type="protein sequence ID" value="MBO8475820.1"/>
    <property type="molecule type" value="Genomic_DNA"/>
</dbReference>
<dbReference type="Proteomes" id="UP000823598">
    <property type="component" value="Unassembled WGS sequence"/>
</dbReference>
<feature type="domain" description="WYL" evidence="1">
    <location>
        <begin position="123"/>
        <end position="186"/>
    </location>
</feature>
<dbReference type="Pfam" id="PF13280">
    <property type="entry name" value="WYL"/>
    <property type="match status" value="1"/>
</dbReference>
<comment type="caution">
    <text evidence="3">The sequence shown here is derived from an EMBL/GenBank/DDBJ whole genome shotgun (WGS) entry which is preliminary data.</text>
</comment>
<feature type="domain" description="WCX" evidence="2">
    <location>
        <begin position="224"/>
        <end position="295"/>
    </location>
</feature>
<dbReference type="PANTHER" id="PTHR34580">
    <property type="match status" value="1"/>
</dbReference>
<dbReference type="InterPro" id="IPR051534">
    <property type="entry name" value="CBASS_pafABC_assoc_protein"/>
</dbReference>
<protein>
    <submittedName>
        <fullName evidence="3">WYL domain-containing protein</fullName>
    </submittedName>
</protein>
<proteinExistence type="predicted"/>
<evidence type="ECO:0000259" key="2">
    <source>
        <dbReference type="Pfam" id="PF25583"/>
    </source>
</evidence>
<dbReference type="Pfam" id="PF25583">
    <property type="entry name" value="WCX"/>
    <property type="match status" value="1"/>
</dbReference>
<dbReference type="AlphaFoldDB" id="A0A9D9NJL7"/>
<name>A0A9D9NJL7_9BACT</name>
<gene>
    <name evidence="3" type="ORF">IAB88_02370</name>
</gene>
<reference evidence="3" key="1">
    <citation type="submission" date="2020-10" db="EMBL/GenBank/DDBJ databases">
        <authorList>
            <person name="Gilroy R."/>
        </authorList>
    </citation>
    <scope>NUCLEOTIDE SEQUENCE</scope>
    <source>
        <strain evidence="3">6919</strain>
    </source>
</reference>
<reference evidence="3" key="2">
    <citation type="journal article" date="2021" name="PeerJ">
        <title>Extensive microbial diversity within the chicken gut microbiome revealed by metagenomics and culture.</title>
        <authorList>
            <person name="Gilroy R."/>
            <person name="Ravi A."/>
            <person name="Getino M."/>
            <person name="Pursley I."/>
            <person name="Horton D.L."/>
            <person name="Alikhan N.F."/>
            <person name="Baker D."/>
            <person name="Gharbi K."/>
            <person name="Hall N."/>
            <person name="Watson M."/>
            <person name="Adriaenssens E.M."/>
            <person name="Foster-Nyarko E."/>
            <person name="Jarju S."/>
            <person name="Secka A."/>
            <person name="Antonio M."/>
            <person name="Oren A."/>
            <person name="Chaudhuri R.R."/>
            <person name="La Ragione R."/>
            <person name="Hildebrand F."/>
            <person name="Pallen M.J."/>
        </authorList>
    </citation>
    <scope>NUCLEOTIDE SEQUENCE</scope>
    <source>
        <strain evidence="3">6919</strain>
    </source>
</reference>
<dbReference type="PROSITE" id="PS52050">
    <property type="entry name" value="WYL"/>
    <property type="match status" value="1"/>
</dbReference>
<dbReference type="PANTHER" id="PTHR34580:SF9">
    <property type="entry name" value="SLL5097 PROTEIN"/>
    <property type="match status" value="1"/>
</dbReference>
<accession>A0A9D9NJL7</accession>
<evidence type="ECO:0000313" key="3">
    <source>
        <dbReference type="EMBL" id="MBO8475820.1"/>
    </source>
</evidence>
<dbReference type="InterPro" id="IPR057727">
    <property type="entry name" value="WCX_dom"/>
</dbReference>
<sequence>MAKDYQIIRLAVIINKLNTSKYIPTTELVDKVNESMRLRGCKDCSLRTIQRDINAIADLFGIEIGNDKSRGYYIAERHENADRYEDLLLNFELLSSIDADSTLQKYVVAEHHAYKVNKDFHLMLDAIRRCLTLEFDYCLVRQGGKIAHFRLKPHFLKESQRRWYLIGYNEKNYLRTLGIDRISNVSVDESAPFKRNDSTDIRQLFNDSYGIWNNPTDPVEDIELKYDALDGAFIKTLPLHKTQKVTENEDGVTVQLRLRITNDFVMELLSRSRSVTVVKPDSLRERLCGVWKAALERNGHLLTDKTEPL</sequence>